<evidence type="ECO:0000259" key="1">
    <source>
        <dbReference type="Pfam" id="PF13086"/>
    </source>
</evidence>
<dbReference type="CDD" id="cd18808">
    <property type="entry name" value="SF1_C_Upf1"/>
    <property type="match status" value="1"/>
</dbReference>
<keyword evidence="3" id="KW-0067">ATP-binding</keyword>
<dbReference type="AlphaFoldDB" id="A0A3S3VHS5"/>
<dbReference type="PANTHER" id="PTHR10887:SF495">
    <property type="entry name" value="HELICASE SENATAXIN ISOFORM X1-RELATED"/>
    <property type="match status" value="1"/>
</dbReference>
<dbReference type="SUPFAM" id="SSF56112">
    <property type="entry name" value="Protein kinase-like (PK-like)"/>
    <property type="match status" value="1"/>
</dbReference>
<dbReference type="InterPro" id="IPR041677">
    <property type="entry name" value="DNA2/NAM7_AAA_11"/>
</dbReference>
<dbReference type="InterPro" id="IPR011009">
    <property type="entry name" value="Kinase-like_dom_sf"/>
</dbReference>
<dbReference type="GO" id="GO:0004386">
    <property type="term" value="F:helicase activity"/>
    <property type="evidence" value="ECO:0007669"/>
    <property type="project" value="UniProtKB-KW"/>
</dbReference>
<dbReference type="Pfam" id="PF13087">
    <property type="entry name" value="AAA_12"/>
    <property type="match status" value="1"/>
</dbReference>
<reference evidence="3 4" key="1">
    <citation type="submission" date="2019-01" db="EMBL/GenBank/DDBJ databases">
        <title>The draft genome of Rhizobium sp. 24NR.</title>
        <authorList>
            <person name="Liu L."/>
            <person name="Liang L."/>
            <person name="Shi S."/>
            <person name="Xu L."/>
            <person name="Wang X."/>
            <person name="Li L."/>
            <person name="Zhang X."/>
        </authorList>
    </citation>
    <scope>NUCLEOTIDE SEQUENCE [LARGE SCALE GENOMIC DNA]</scope>
    <source>
        <strain evidence="3 4">24NR</strain>
    </source>
</reference>
<keyword evidence="3" id="KW-0378">Hydrolase</keyword>
<organism evidence="3 4">
    <name type="scientific">Neorhizobium lilium</name>
    <dbReference type="NCBI Taxonomy" id="2503024"/>
    <lineage>
        <taxon>Bacteria</taxon>
        <taxon>Pseudomonadati</taxon>
        <taxon>Pseudomonadota</taxon>
        <taxon>Alphaproteobacteria</taxon>
        <taxon>Hyphomicrobiales</taxon>
        <taxon>Rhizobiaceae</taxon>
        <taxon>Rhizobium/Agrobacterium group</taxon>
        <taxon>Neorhizobium</taxon>
    </lineage>
</organism>
<evidence type="ECO:0000259" key="2">
    <source>
        <dbReference type="Pfam" id="PF13087"/>
    </source>
</evidence>
<dbReference type="InterPro" id="IPR047187">
    <property type="entry name" value="SF1_C_Upf1"/>
</dbReference>
<keyword evidence="3" id="KW-0347">Helicase</keyword>
<dbReference type="InterPro" id="IPR045055">
    <property type="entry name" value="DNA2/NAM7-like"/>
</dbReference>
<accession>A0A3S3VHS5</accession>
<keyword evidence="4" id="KW-1185">Reference proteome</keyword>
<dbReference type="Gene3D" id="3.40.50.300">
    <property type="entry name" value="P-loop containing nucleotide triphosphate hydrolases"/>
    <property type="match status" value="2"/>
</dbReference>
<protein>
    <submittedName>
        <fullName evidence="3">Helicase</fullName>
    </submittedName>
</protein>
<name>A0A3S3VHS5_9HYPH</name>
<sequence length="1137" mass="125060">MSKPSRAAKPTLDSRFSFAGSSFHGAPGGWTSLLTPATGIQDGEEYLLRLFKKTGSALDTDLRNLIGRGLRRIRRVLSSRQAQDVLVSVIEVVEDDDEIGILMLDPGRPLRGSAQGNRGRQDQYLVSSGRLVFWRNMVRVARALAFCHDAGIVHGSVSIHTIFSHGDNREDYRLGGYETCVHIADTGLAGTGKLGQASHAISFRQDWIDLGQTASELLNIDAAQSPALLSIERRILERLSNPPQFQLYDGRIVLRELAEVVEELERVGSSADAELVLYPSRQALQSDLALLTSGAIPASDVEAVLAFVERDLHAPTTRLAVSDRGAVRIVTDLAIYTIEIDDPKIATIRDAHKRRPGDWSVYDADDLTHRIYLARNRSDSNNRVRWLGPAAKNWTELGSRGLPAVAGNDSPIWYALILLEAFSLLREQFRFYPIEVLTGVKNDRGMVWVVPVADPDLDARRANAGFKPVAESMARELSNDDGRANWTFSRSNSLGSDRERAPQLNFEGTEVIAGKKAYAFTTGDVVVPDSCYLRPRRDSGFERAVRRRLQNIVAARSNVELLRALDDPAQVLMDDALREVATPGPVPEGMDQSKSAAWNAIREGQSINMVVGPPGVGKTYLISNLVKSILSLAPDARILIAAQNHDTLVHMEDELEKELRGSSQIIVRIERTQTEEKDSVMRGRSRDLLQSVSPQGATALMSNQVRQIKHALDPVDASERAAGDRVHRDTENLLVRSSDITLATTSSYVIEEMIADGDQFDWTIVEEAARANGAEMIGALLLGNRRLLIGDHKQLSPFDHVERQKMYDGARAAELLRDARTKLGAINDLPSEVDEALQLISEDQDLLKDVLAISARMEEPFGSIALREGYREKATGGASRFVNTLLEQSRMHPAICQIVSNTFYGGELMPSDRVITRTPAVVSHGILPNAPVVIMNLPPLSKVDRPAFEARVGRSIRNDVEAKVILNALKHLGPVVVDDGRLPTLAVLSPYKAQVDHLKRSIDRQIKQPAGTLQGFASPRGDGHFVFTSDSFQGSEADVVLASLVRNNQLVGSRALGFMRNPQRVNVLMSRARHKLIVVSSLEFVEDAVDGVYPDRLGGELSFLITMVGELRRLSLIADVEQSVRIVDLDSNGAVKL</sequence>
<feature type="domain" description="DNA2/NAM7 helicase-like C-terminal" evidence="2">
    <location>
        <begin position="880"/>
        <end position="1081"/>
    </location>
</feature>
<keyword evidence="3" id="KW-0547">Nucleotide-binding</keyword>
<dbReference type="Pfam" id="PF13086">
    <property type="entry name" value="AAA_11"/>
    <property type="match status" value="1"/>
</dbReference>
<evidence type="ECO:0000313" key="4">
    <source>
        <dbReference type="Proteomes" id="UP000287687"/>
    </source>
</evidence>
<proteinExistence type="predicted"/>
<comment type="caution">
    <text evidence="3">The sequence shown here is derived from an EMBL/GenBank/DDBJ whole genome shotgun (WGS) entry which is preliminary data.</text>
</comment>
<dbReference type="EMBL" id="SBIP01000006">
    <property type="protein sequence ID" value="RWX74851.1"/>
    <property type="molecule type" value="Genomic_DNA"/>
</dbReference>
<dbReference type="InterPro" id="IPR041679">
    <property type="entry name" value="DNA2/NAM7-like_C"/>
</dbReference>
<evidence type="ECO:0000313" key="3">
    <source>
        <dbReference type="EMBL" id="RWX74851.1"/>
    </source>
</evidence>
<dbReference type="InterPro" id="IPR027417">
    <property type="entry name" value="P-loop_NTPase"/>
</dbReference>
<dbReference type="OrthoDB" id="9757917at2"/>
<dbReference type="RefSeq" id="WP_128445512.1">
    <property type="nucleotide sequence ID" value="NZ_SBIP01000006.1"/>
</dbReference>
<dbReference type="Proteomes" id="UP000287687">
    <property type="component" value="Unassembled WGS sequence"/>
</dbReference>
<dbReference type="SUPFAM" id="SSF52540">
    <property type="entry name" value="P-loop containing nucleoside triphosphate hydrolases"/>
    <property type="match status" value="1"/>
</dbReference>
<dbReference type="PANTHER" id="PTHR10887">
    <property type="entry name" value="DNA2/NAM7 HELICASE FAMILY"/>
    <property type="match status" value="1"/>
</dbReference>
<gene>
    <name evidence="3" type="ORF">EPK99_23445</name>
</gene>
<feature type="domain" description="DNA2/NAM7 helicase helicase" evidence="1">
    <location>
        <begin position="690"/>
        <end position="798"/>
    </location>
</feature>